<dbReference type="EMBL" id="JAAAJB010000804">
    <property type="protein sequence ID" value="KAG0250974.1"/>
    <property type="molecule type" value="Genomic_DNA"/>
</dbReference>
<keyword evidence="3" id="KW-1185">Reference proteome</keyword>
<feature type="compositionally biased region" description="Basic and acidic residues" evidence="1">
    <location>
        <begin position="152"/>
        <end position="170"/>
    </location>
</feature>
<evidence type="ECO:0008006" key="4">
    <source>
        <dbReference type="Google" id="ProtNLM"/>
    </source>
</evidence>
<feature type="compositionally biased region" description="Polar residues" evidence="1">
    <location>
        <begin position="204"/>
        <end position="228"/>
    </location>
</feature>
<evidence type="ECO:0000256" key="1">
    <source>
        <dbReference type="SAM" id="MobiDB-lite"/>
    </source>
</evidence>
<proteinExistence type="predicted"/>
<name>A0A9P6TXK2_9FUNG</name>
<dbReference type="Proteomes" id="UP000807716">
    <property type="component" value="Unassembled WGS sequence"/>
</dbReference>
<protein>
    <recommendedName>
        <fullName evidence="4">Phasin domain-containing protein</fullName>
    </recommendedName>
</protein>
<feature type="compositionally biased region" description="Acidic residues" evidence="1">
    <location>
        <begin position="178"/>
        <end position="191"/>
    </location>
</feature>
<feature type="compositionally biased region" description="Low complexity" evidence="1">
    <location>
        <begin position="35"/>
        <end position="66"/>
    </location>
</feature>
<evidence type="ECO:0000313" key="2">
    <source>
        <dbReference type="EMBL" id="KAG0250974.1"/>
    </source>
</evidence>
<feature type="region of interest" description="Disordered" evidence="1">
    <location>
        <begin position="1"/>
        <end position="66"/>
    </location>
</feature>
<comment type="caution">
    <text evidence="2">The sequence shown here is derived from an EMBL/GenBank/DDBJ whole genome shotgun (WGS) entry which is preliminary data.</text>
</comment>
<evidence type="ECO:0000313" key="3">
    <source>
        <dbReference type="Proteomes" id="UP000807716"/>
    </source>
</evidence>
<accession>A0A9P6TXK2</accession>
<organism evidence="2 3">
    <name type="scientific">Actinomortierella ambigua</name>
    <dbReference type="NCBI Taxonomy" id="1343610"/>
    <lineage>
        <taxon>Eukaryota</taxon>
        <taxon>Fungi</taxon>
        <taxon>Fungi incertae sedis</taxon>
        <taxon>Mucoromycota</taxon>
        <taxon>Mortierellomycotina</taxon>
        <taxon>Mortierellomycetes</taxon>
        <taxon>Mortierellales</taxon>
        <taxon>Mortierellaceae</taxon>
        <taxon>Actinomortierella</taxon>
    </lineage>
</organism>
<reference evidence="2" key="1">
    <citation type="journal article" date="2020" name="Fungal Divers.">
        <title>Resolving the Mortierellaceae phylogeny through synthesis of multi-gene phylogenetics and phylogenomics.</title>
        <authorList>
            <person name="Vandepol N."/>
            <person name="Liber J."/>
            <person name="Desiro A."/>
            <person name="Na H."/>
            <person name="Kennedy M."/>
            <person name="Barry K."/>
            <person name="Grigoriev I.V."/>
            <person name="Miller A.N."/>
            <person name="O'Donnell K."/>
            <person name="Stajich J.E."/>
            <person name="Bonito G."/>
        </authorList>
    </citation>
    <scope>NUCLEOTIDE SEQUENCE</scope>
    <source>
        <strain evidence="2">BC1065</strain>
    </source>
</reference>
<dbReference type="AlphaFoldDB" id="A0A9P6TXK2"/>
<dbReference type="OrthoDB" id="73788at2759"/>
<sequence>MDDLYQFMSPQDGAPTINKAPATSTSDTDPKDQTSDASASAATPTSAGTKRSSTWGAWGSSASSWGSSFNKLIEKGKKDMHEFVDVTRKDLTELVQTVQAESSTTMESLSKTVEGLTTHLPPLPSTPLPTTAHSVDMLSRIQQHTVATDVDATTKEASDAKEKETTVKDEKKKKKEGEEEEEKEEGEEEEKDVVKTIPEGEAPASSTTTADEGDQPSSSSAAATRAQKTTSQSLGTAAASLLSNSAARANTLSQSLTSSTKELSSTASSLFKNTFQPAVEKQLGEADAFLKHTAESLKTNGLMAEQYVNKLGANVANFINSAVVVSPPADASVAPRSKKPV</sequence>
<feature type="region of interest" description="Disordered" evidence="1">
    <location>
        <begin position="146"/>
        <end position="231"/>
    </location>
</feature>
<feature type="region of interest" description="Disordered" evidence="1">
    <location>
        <begin position="99"/>
        <end position="131"/>
    </location>
</feature>
<feature type="compositionally biased region" description="Polar residues" evidence="1">
    <location>
        <begin position="99"/>
        <end position="111"/>
    </location>
</feature>
<gene>
    <name evidence="2" type="ORF">DFQ27_009111</name>
</gene>